<dbReference type="STRING" id="135208.A0A4Y9ZMN9"/>
<comment type="similarity">
    <text evidence="5">Belongs to the SDS22 family.</text>
</comment>
<evidence type="ECO:0000256" key="2">
    <source>
        <dbReference type="ARBA" id="ARBA00022614"/>
    </source>
</evidence>
<dbReference type="InterPro" id="IPR003603">
    <property type="entry name" value="U2A'_phosphoprotein32A_C"/>
</dbReference>
<dbReference type="PANTHER" id="PTHR45973:SF23">
    <property type="entry name" value="PROTEIN PHOSPHATASE 1 REGULATORY SUBUNIT 7"/>
    <property type="match status" value="1"/>
</dbReference>
<keyword evidence="4" id="KW-0539">Nucleus</keyword>
<evidence type="ECO:0000313" key="8">
    <source>
        <dbReference type="EMBL" id="TFY76062.1"/>
    </source>
</evidence>
<feature type="domain" description="U2A'/phosphoprotein 32 family A C-terminal" evidence="7">
    <location>
        <begin position="335"/>
        <end position="353"/>
    </location>
</feature>
<dbReference type="InterPro" id="IPR050576">
    <property type="entry name" value="Cilia_flagella_integrity"/>
</dbReference>
<evidence type="ECO:0000256" key="6">
    <source>
        <dbReference type="SAM" id="MobiDB-lite"/>
    </source>
</evidence>
<name>A0A4Y9ZMN9_9AGAM</name>
<dbReference type="AlphaFoldDB" id="A0A4Y9ZMN9"/>
<dbReference type="PANTHER" id="PTHR45973">
    <property type="entry name" value="PROTEIN PHOSPHATASE 1 REGULATORY SUBUNIT SDS22-RELATED"/>
    <property type="match status" value="1"/>
</dbReference>
<sequence>MSAVTKPQLHDRDSEDVVLVERTARIALPDPSADEAGYDSDSEEEAEEEVVEGEEGDPLEDYPDDTKELDLVHSRISALDNLHLERFAASLEKLCLRQNFISYLDPAVFGRLTKLEELDLYDNKLKSIGNAIDSLSSLSVLDLSFNLLRTVPDGLEHLTSLKTVYFVQNRISKITGLQGLGATLRSLELGGNKLRKIENLDALVNLEELWLGKNKISKLEGLGSLKRLKILALQSNRITKIEWLEELENLEELYFSHNGIQRLENLENNTHLTTLDVGNNFVSTIENLSHLKSLTELWINNNKIPTLQALETELGSLPELETVYLEGNPCQQAEGASYRRKIMLALPKLKQIDATYTRQA</sequence>
<dbReference type="Pfam" id="PF13855">
    <property type="entry name" value="LRR_8"/>
    <property type="match status" value="1"/>
</dbReference>
<evidence type="ECO:0000256" key="5">
    <source>
        <dbReference type="ARBA" id="ARBA00023460"/>
    </source>
</evidence>
<dbReference type="Gene3D" id="3.80.10.10">
    <property type="entry name" value="Ribonuclease Inhibitor"/>
    <property type="match status" value="3"/>
</dbReference>
<dbReference type="SUPFAM" id="SSF52058">
    <property type="entry name" value="L domain-like"/>
    <property type="match status" value="1"/>
</dbReference>
<dbReference type="InterPro" id="IPR032675">
    <property type="entry name" value="LRR_dom_sf"/>
</dbReference>
<reference evidence="8 9" key="1">
    <citation type="submission" date="2019-02" db="EMBL/GenBank/DDBJ databases">
        <title>Genome sequencing of the rare red list fungi Hericium alpestre (H. flagellum).</title>
        <authorList>
            <person name="Buettner E."/>
            <person name="Kellner H."/>
        </authorList>
    </citation>
    <scope>NUCLEOTIDE SEQUENCE [LARGE SCALE GENOMIC DNA]</scope>
    <source>
        <strain evidence="8 9">DSM 108284</strain>
    </source>
</reference>
<dbReference type="EMBL" id="SFCI01001333">
    <property type="protein sequence ID" value="TFY76062.1"/>
    <property type="molecule type" value="Genomic_DNA"/>
</dbReference>
<dbReference type="Pfam" id="PF14580">
    <property type="entry name" value="LRR_9"/>
    <property type="match status" value="1"/>
</dbReference>
<evidence type="ECO:0000313" key="9">
    <source>
        <dbReference type="Proteomes" id="UP000298061"/>
    </source>
</evidence>
<dbReference type="SMART" id="SM00369">
    <property type="entry name" value="LRR_TYP"/>
    <property type="match status" value="6"/>
</dbReference>
<dbReference type="GO" id="GO:0005634">
    <property type="term" value="C:nucleus"/>
    <property type="evidence" value="ECO:0007669"/>
    <property type="project" value="UniProtKB-SubCell"/>
</dbReference>
<dbReference type="InterPro" id="IPR001611">
    <property type="entry name" value="Leu-rich_rpt"/>
</dbReference>
<keyword evidence="9" id="KW-1185">Reference proteome</keyword>
<dbReference type="PROSITE" id="PS51450">
    <property type="entry name" value="LRR"/>
    <property type="match status" value="9"/>
</dbReference>
<evidence type="ECO:0000256" key="3">
    <source>
        <dbReference type="ARBA" id="ARBA00022737"/>
    </source>
</evidence>
<dbReference type="InterPro" id="IPR003591">
    <property type="entry name" value="Leu-rich_rpt_typical-subtyp"/>
</dbReference>
<organism evidence="8 9">
    <name type="scientific">Hericium alpestre</name>
    <dbReference type="NCBI Taxonomy" id="135208"/>
    <lineage>
        <taxon>Eukaryota</taxon>
        <taxon>Fungi</taxon>
        <taxon>Dikarya</taxon>
        <taxon>Basidiomycota</taxon>
        <taxon>Agaricomycotina</taxon>
        <taxon>Agaricomycetes</taxon>
        <taxon>Russulales</taxon>
        <taxon>Hericiaceae</taxon>
        <taxon>Hericium</taxon>
    </lineage>
</organism>
<dbReference type="Proteomes" id="UP000298061">
    <property type="component" value="Unassembled WGS sequence"/>
</dbReference>
<proteinExistence type="inferred from homology"/>
<comment type="caution">
    <text evidence="8">The sequence shown here is derived from an EMBL/GenBank/DDBJ whole genome shotgun (WGS) entry which is preliminary data.</text>
</comment>
<protein>
    <recommendedName>
        <fullName evidence="7">U2A'/phosphoprotein 32 family A C-terminal domain-containing protein</fullName>
    </recommendedName>
</protein>
<keyword evidence="3" id="KW-0677">Repeat</keyword>
<keyword evidence="2" id="KW-0433">Leucine-rich repeat</keyword>
<dbReference type="OrthoDB" id="266138at2759"/>
<gene>
    <name evidence="8" type="ORF">EWM64_g7948</name>
</gene>
<feature type="compositionally biased region" description="Acidic residues" evidence="6">
    <location>
        <begin position="32"/>
        <end position="63"/>
    </location>
</feature>
<evidence type="ECO:0000256" key="1">
    <source>
        <dbReference type="ARBA" id="ARBA00004123"/>
    </source>
</evidence>
<evidence type="ECO:0000259" key="7">
    <source>
        <dbReference type="SMART" id="SM00446"/>
    </source>
</evidence>
<evidence type="ECO:0000256" key="4">
    <source>
        <dbReference type="ARBA" id="ARBA00023242"/>
    </source>
</evidence>
<accession>A0A4Y9ZMN9</accession>
<comment type="subcellular location">
    <subcellularLocation>
        <location evidence="1">Nucleus</location>
    </subcellularLocation>
</comment>
<dbReference type="SMART" id="SM00365">
    <property type="entry name" value="LRR_SD22"/>
    <property type="match status" value="11"/>
</dbReference>
<feature type="region of interest" description="Disordered" evidence="6">
    <location>
        <begin position="23"/>
        <end position="63"/>
    </location>
</feature>
<dbReference type="SMART" id="SM00446">
    <property type="entry name" value="LRRcap"/>
    <property type="match status" value="1"/>
</dbReference>